<dbReference type="AlphaFoldDB" id="A0A0F9DIU6"/>
<reference evidence="1" key="1">
    <citation type="journal article" date="2015" name="Nature">
        <title>Complex archaea that bridge the gap between prokaryotes and eukaryotes.</title>
        <authorList>
            <person name="Spang A."/>
            <person name="Saw J.H."/>
            <person name="Jorgensen S.L."/>
            <person name="Zaremba-Niedzwiedzka K."/>
            <person name="Martijn J."/>
            <person name="Lind A.E."/>
            <person name="van Eijk R."/>
            <person name="Schleper C."/>
            <person name="Guy L."/>
            <person name="Ettema T.J."/>
        </authorList>
    </citation>
    <scope>NUCLEOTIDE SEQUENCE</scope>
</reference>
<dbReference type="EMBL" id="LAZR01041462">
    <property type="protein sequence ID" value="KKL11928.1"/>
    <property type="molecule type" value="Genomic_DNA"/>
</dbReference>
<protein>
    <submittedName>
        <fullName evidence="1">Uncharacterized protein</fullName>
    </submittedName>
</protein>
<comment type="caution">
    <text evidence="1">The sequence shown here is derived from an EMBL/GenBank/DDBJ whole genome shotgun (WGS) entry which is preliminary data.</text>
</comment>
<accession>A0A0F9DIU6</accession>
<gene>
    <name evidence="1" type="ORF">LCGC14_2540890</name>
</gene>
<organism evidence="1">
    <name type="scientific">marine sediment metagenome</name>
    <dbReference type="NCBI Taxonomy" id="412755"/>
    <lineage>
        <taxon>unclassified sequences</taxon>
        <taxon>metagenomes</taxon>
        <taxon>ecological metagenomes</taxon>
    </lineage>
</organism>
<sequence>MRWDWWCAMTDLETFAAATMEALYFTDTGEEDQPSRDAILAPETLANLYADCRSFWRLFGCYVEAAEMTPAQAGHDFWLTRNGHGAGFWDGDWPEPYADMLTKGAKCYGEFETYLGDDGFIYA</sequence>
<evidence type="ECO:0000313" key="1">
    <source>
        <dbReference type="EMBL" id="KKL11928.1"/>
    </source>
</evidence>
<name>A0A0F9DIU6_9ZZZZ</name>
<proteinExistence type="predicted"/>